<evidence type="ECO:0000256" key="2">
    <source>
        <dbReference type="ARBA" id="ARBA00022694"/>
    </source>
</evidence>
<proteinExistence type="inferred from homology"/>
<comment type="similarity">
    <text evidence="7">Belongs to the RnpA family.</text>
</comment>
<keyword evidence="6 7" id="KW-0694">RNA-binding</keyword>
<dbReference type="STRING" id="1452487.AVW16_13865"/>
<evidence type="ECO:0000313" key="10">
    <source>
        <dbReference type="Proteomes" id="UP000076625"/>
    </source>
</evidence>
<dbReference type="InterPro" id="IPR000100">
    <property type="entry name" value="RNase_P"/>
</dbReference>
<evidence type="ECO:0000256" key="6">
    <source>
        <dbReference type="ARBA" id="ARBA00022884"/>
    </source>
</evidence>
<evidence type="ECO:0000313" key="9">
    <source>
        <dbReference type="EMBL" id="KZE27749.1"/>
    </source>
</evidence>
<dbReference type="PANTHER" id="PTHR33992">
    <property type="entry name" value="RIBONUCLEASE P PROTEIN COMPONENT"/>
    <property type="match status" value="1"/>
</dbReference>
<dbReference type="GO" id="GO:0000049">
    <property type="term" value="F:tRNA binding"/>
    <property type="evidence" value="ECO:0007669"/>
    <property type="project" value="UniProtKB-UniRule"/>
</dbReference>
<gene>
    <name evidence="7 9" type="primary">rnpA</name>
    <name evidence="9" type="ORF">AVW16_13865</name>
</gene>
<dbReference type="InterPro" id="IPR014721">
    <property type="entry name" value="Ribsml_uS5_D2-typ_fold_subgr"/>
</dbReference>
<dbReference type="NCBIfam" id="TIGR00188">
    <property type="entry name" value="rnpA"/>
    <property type="match status" value="1"/>
</dbReference>
<organism evidence="9 10">
    <name type="scientific">Crenobacter luteus</name>
    <dbReference type="NCBI Taxonomy" id="1452487"/>
    <lineage>
        <taxon>Bacteria</taxon>
        <taxon>Pseudomonadati</taxon>
        <taxon>Pseudomonadota</taxon>
        <taxon>Betaproteobacteria</taxon>
        <taxon>Neisseriales</taxon>
        <taxon>Neisseriaceae</taxon>
        <taxon>Crenobacter</taxon>
    </lineage>
</organism>
<comment type="caution">
    <text evidence="9">The sequence shown here is derived from an EMBL/GenBank/DDBJ whole genome shotgun (WGS) entry which is preliminary data.</text>
</comment>
<keyword evidence="5 7" id="KW-0378">Hydrolase</keyword>
<accession>A0A163BHI5</accession>
<dbReference type="AlphaFoldDB" id="A0A163BHI5"/>
<dbReference type="Pfam" id="PF00825">
    <property type="entry name" value="Ribonuclease_P"/>
    <property type="match status" value="1"/>
</dbReference>
<evidence type="ECO:0000256" key="5">
    <source>
        <dbReference type="ARBA" id="ARBA00022801"/>
    </source>
</evidence>
<dbReference type="SUPFAM" id="SSF54211">
    <property type="entry name" value="Ribosomal protein S5 domain 2-like"/>
    <property type="match status" value="1"/>
</dbReference>
<keyword evidence="2 7" id="KW-0819">tRNA processing</keyword>
<dbReference type="GO" id="GO:0030677">
    <property type="term" value="C:ribonuclease P complex"/>
    <property type="evidence" value="ECO:0007669"/>
    <property type="project" value="TreeGrafter"/>
</dbReference>
<dbReference type="GO" id="GO:0042781">
    <property type="term" value="F:3'-tRNA processing endoribonuclease activity"/>
    <property type="evidence" value="ECO:0007669"/>
    <property type="project" value="TreeGrafter"/>
</dbReference>
<dbReference type="RefSeq" id="WP_066613941.1">
    <property type="nucleotide sequence ID" value="NZ_LQQU01000041.1"/>
</dbReference>
<evidence type="ECO:0000256" key="1">
    <source>
        <dbReference type="ARBA" id="ARBA00002663"/>
    </source>
</evidence>
<evidence type="ECO:0000256" key="7">
    <source>
        <dbReference type="HAMAP-Rule" id="MF_00227"/>
    </source>
</evidence>
<dbReference type="GO" id="GO:0004526">
    <property type="term" value="F:ribonuclease P activity"/>
    <property type="evidence" value="ECO:0007669"/>
    <property type="project" value="UniProtKB-UniRule"/>
</dbReference>
<comment type="function">
    <text evidence="1 7">RNaseP catalyzes the removal of the 5'-leader sequence from pre-tRNA to produce the mature 5'-terminus. It can also cleave other RNA substrates such as 4.5S RNA. The protein component plays an auxiliary but essential role in vivo by binding to the 5'-leader sequence and broadening the substrate specificity of the ribozyme.</text>
</comment>
<name>A0A163BHI5_9NEIS</name>
<comment type="subunit">
    <text evidence="7">Consists of a catalytic RNA component (M1 or rnpB) and a protein subunit.</text>
</comment>
<dbReference type="GO" id="GO:0001682">
    <property type="term" value="P:tRNA 5'-leader removal"/>
    <property type="evidence" value="ECO:0007669"/>
    <property type="project" value="UniProtKB-UniRule"/>
</dbReference>
<dbReference type="PANTHER" id="PTHR33992:SF1">
    <property type="entry name" value="RIBONUCLEASE P PROTEIN COMPONENT"/>
    <property type="match status" value="1"/>
</dbReference>
<protein>
    <recommendedName>
        <fullName evidence="7 8">Ribonuclease P protein component</fullName>
        <shortName evidence="7">RNase P protein</shortName>
        <shortName evidence="7">RNaseP protein</shortName>
        <ecNumber evidence="7 8">3.1.26.5</ecNumber>
    </recommendedName>
    <alternativeName>
        <fullName evidence="7">Protein C5</fullName>
    </alternativeName>
</protein>
<dbReference type="PROSITE" id="PS00648">
    <property type="entry name" value="RIBONUCLEASE_P"/>
    <property type="match status" value="1"/>
</dbReference>
<dbReference type="InterPro" id="IPR020568">
    <property type="entry name" value="Ribosomal_Su5_D2-typ_SF"/>
</dbReference>
<reference evidence="10" key="1">
    <citation type="submission" date="2016-01" db="EMBL/GenBank/DDBJ databases">
        <title>Draft genome of Chromobacterium sp. F49.</title>
        <authorList>
            <person name="Hong K.W."/>
        </authorList>
    </citation>
    <scope>NUCLEOTIDE SEQUENCE [LARGE SCALE GENOMIC DNA]</scope>
    <source>
        <strain evidence="10">CN10</strain>
    </source>
</reference>
<sequence>MAYRFRRVHRLLKTDEFSSVFRLRGARSNLFFQVYAAPNTLGHARLGLVVGKKVAKRAVRRNYIKRTVREWFRLNQAELPACDFVVRARLAFGRDNRNDAVTALSALFAKLARCRASSSS</sequence>
<comment type="catalytic activity">
    <reaction evidence="7">
        <text>Endonucleolytic cleavage of RNA, removing 5'-extranucleotides from tRNA precursor.</text>
        <dbReference type="EC" id="3.1.26.5"/>
    </reaction>
</comment>
<keyword evidence="10" id="KW-1185">Reference proteome</keyword>
<evidence type="ECO:0000256" key="4">
    <source>
        <dbReference type="ARBA" id="ARBA00022759"/>
    </source>
</evidence>
<dbReference type="EMBL" id="LQQU01000041">
    <property type="protein sequence ID" value="KZE27749.1"/>
    <property type="molecule type" value="Genomic_DNA"/>
</dbReference>
<dbReference type="Gene3D" id="3.30.230.10">
    <property type="match status" value="1"/>
</dbReference>
<keyword evidence="3 7" id="KW-0540">Nuclease</keyword>
<evidence type="ECO:0000256" key="8">
    <source>
        <dbReference type="NCBIfam" id="TIGR00188"/>
    </source>
</evidence>
<dbReference type="Proteomes" id="UP000076625">
    <property type="component" value="Unassembled WGS sequence"/>
</dbReference>
<dbReference type="InterPro" id="IPR020539">
    <property type="entry name" value="RNase_P_CS"/>
</dbReference>
<keyword evidence="4 7" id="KW-0255">Endonuclease</keyword>
<evidence type="ECO:0000256" key="3">
    <source>
        <dbReference type="ARBA" id="ARBA00022722"/>
    </source>
</evidence>
<dbReference type="OrthoDB" id="398329at2"/>
<dbReference type="EC" id="3.1.26.5" evidence="7 8"/>
<dbReference type="HAMAP" id="MF_00227">
    <property type="entry name" value="RNase_P"/>
    <property type="match status" value="1"/>
</dbReference>